<evidence type="ECO:0000259" key="4">
    <source>
        <dbReference type="Pfam" id="PF16861"/>
    </source>
</evidence>
<proteinExistence type="inferred from homology"/>
<feature type="domain" description="Carbamoyltransferase C-terminal" evidence="4">
    <location>
        <begin position="397"/>
        <end position="569"/>
    </location>
</feature>
<feature type="region of interest" description="Disordered" evidence="2">
    <location>
        <begin position="96"/>
        <end position="117"/>
    </location>
</feature>
<evidence type="ECO:0000313" key="6">
    <source>
        <dbReference type="Proteomes" id="UP001462961"/>
    </source>
</evidence>
<dbReference type="InterPro" id="IPR031730">
    <property type="entry name" value="Carbam_trans_C"/>
</dbReference>
<dbReference type="InterPro" id="IPR051338">
    <property type="entry name" value="NodU/CmcH_Carbamoyltrnsfr"/>
</dbReference>
<organism evidence="5 6">
    <name type="scientific">Paraburkholderia caribensis</name>
    <dbReference type="NCBI Taxonomy" id="75105"/>
    <lineage>
        <taxon>Bacteria</taxon>
        <taxon>Pseudomonadati</taxon>
        <taxon>Pseudomonadota</taxon>
        <taxon>Betaproteobacteria</taxon>
        <taxon>Burkholderiales</taxon>
        <taxon>Burkholderiaceae</taxon>
        <taxon>Paraburkholderia</taxon>
    </lineage>
</organism>
<dbReference type="Gene3D" id="3.30.420.40">
    <property type="match status" value="2"/>
</dbReference>
<dbReference type="InterPro" id="IPR038152">
    <property type="entry name" value="Carbam_trans_C_sf"/>
</dbReference>
<dbReference type="SUPFAM" id="SSF53067">
    <property type="entry name" value="Actin-like ATPase domain"/>
    <property type="match status" value="1"/>
</dbReference>
<evidence type="ECO:0000256" key="2">
    <source>
        <dbReference type="SAM" id="MobiDB-lite"/>
    </source>
</evidence>
<dbReference type="Pfam" id="PF02543">
    <property type="entry name" value="Carbam_trans_N"/>
    <property type="match status" value="1"/>
</dbReference>
<dbReference type="RefSeq" id="WP_107203956.1">
    <property type="nucleotide sequence ID" value="NZ_JAKUCO010000101.1"/>
</dbReference>
<evidence type="ECO:0000259" key="3">
    <source>
        <dbReference type="Pfam" id="PF02543"/>
    </source>
</evidence>
<protein>
    <submittedName>
        <fullName evidence="5">Carbamoyltransferase C-terminal domain-containing protein</fullName>
    </submittedName>
</protein>
<dbReference type="Proteomes" id="UP001462961">
    <property type="component" value="Unassembled WGS sequence"/>
</dbReference>
<dbReference type="PANTHER" id="PTHR34847:SF1">
    <property type="entry name" value="NODULATION PROTEIN U"/>
    <property type="match status" value="1"/>
</dbReference>
<accession>A0ABV0E8Z1</accession>
<comment type="caution">
    <text evidence="5">The sequence shown here is derived from an EMBL/GenBank/DDBJ whole genome shotgun (WGS) entry which is preliminary data.</text>
</comment>
<sequence length="580" mass="63766">MNILGIHDGHTSSAALIRDGRFFGVVQEERYTRTKNQGGFPEHAIAEILDLAGLSWSNVDAAAFSTQTFRNDAMRDRTEVMAVFDDLFSGTCHAPIRKTRDDTPDASSPSKKATVRSDRLRAEGFAGPIEFIDHHTCHASAAYFARGQFDSGRCAVLTADGQGDGASGAVFVGEGCTLTEKCHIPRDDSIAQIYSYLTYLLGFVPLEHEYKLMGLAPYAAGSKGAREISQFFFSMFAQPSAGEYAWRRVDGVPPSELQAGFLFEKLKRRRFDELAAGLQIFFEEFVTEWALNVTRTLQTNELAVAGGAFMNVKLNQRLSQHPSIADFYVVPSCGDESNSLGAAWALSSKIDVPPEGGMRDIYCGRRYGPDEYERALNTLKSTDVFIVRPNDIEGTVAEHLAAGKIVARFAAGAEFGARALGNRSILSRPDSIENLQEINSAIKSRDFWMPFAPSILDVGANRLLSTKALPYSPHMMISFDTTNEGAKLLAAAIHPKDKTARAQILRQEDNESYYRLVECFHTLTGIPAVLNTSFNIHGEPIVETPEDAVSVFVRSELRTLALGPYLLTKSDRHGHPENLA</sequence>
<dbReference type="PANTHER" id="PTHR34847">
    <property type="entry name" value="NODULATION PROTEIN U"/>
    <property type="match status" value="1"/>
</dbReference>
<dbReference type="Pfam" id="PF16861">
    <property type="entry name" value="Carbam_trans_C"/>
    <property type="match status" value="1"/>
</dbReference>
<dbReference type="InterPro" id="IPR003696">
    <property type="entry name" value="Carbtransf_dom"/>
</dbReference>
<evidence type="ECO:0000256" key="1">
    <source>
        <dbReference type="ARBA" id="ARBA00006129"/>
    </source>
</evidence>
<evidence type="ECO:0000313" key="5">
    <source>
        <dbReference type="EMBL" id="MEO1759885.1"/>
    </source>
</evidence>
<dbReference type="EMBL" id="JAYLVJ010000094">
    <property type="protein sequence ID" value="MEO1759885.1"/>
    <property type="molecule type" value="Genomic_DNA"/>
</dbReference>
<dbReference type="InterPro" id="IPR043129">
    <property type="entry name" value="ATPase_NBD"/>
</dbReference>
<dbReference type="CDD" id="cd24100">
    <property type="entry name" value="ASKHA_NBD_MJ1051-like_N"/>
    <property type="match status" value="1"/>
</dbReference>
<reference evidence="5 6" key="1">
    <citation type="submission" date="2024-01" db="EMBL/GenBank/DDBJ databases">
        <title>The diversity of rhizobia nodulating Mimosa spp. in eleven states of Brazil covering several biomes is determined by host plant, location, and edaphic factors.</title>
        <authorList>
            <person name="Rouws L."/>
            <person name="Barauna A."/>
            <person name="Beukes C."/>
            <person name="De Faria S.M."/>
            <person name="Gross E."/>
            <person name="Dos Reis Junior F.B."/>
            <person name="Simon M."/>
            <person name="Maluk M."/>
            <person name="Odee D.W."/>
            <person name="Kenicer G."/>
            <person name="Young J.P.W."/>
            <person name="Reis V.M."/>
            <person name="Zilli J."/>
            <person name="James E.K."/>
        </authorList>
    </citation>
    <scope>NUCLEOTIDE SEQUENCE [LARGE SCALE GENOMIC DNA]</scope>
    <source>
        <strain evidence="5 6">JHI1651</strain>
    </source>
</reference>
<feature type="domain" description="Carbamoyltransferase" evidence="3">
    <location>
        <begin position="3"/>
        <end position="343"/>
    </location>
</feature>
<keyword evidence="6" id="KW-1185">Reference proteome</keyword>
<gene>
    <name evidence="5" type="ORF">VOI32_39225</name>
</gene>
<comment type="similarity">
    <text evidence="1">Belongs to the NodU/CmcH family.</text>
</comment>
<name>A0ABV0E8Z1_9BURK</name>
<dbReference type="Gene3D" id="3.90.870.20">
    <property type="entry name" value="Carbamoyltransferase, C-terminal domain"/>
    <property type="match status" value="1"/>
</dbReference>